<dbReference type="InterPro" id="IPR058240">
    <property type="entry name" value="rSAM_sf"/>
</dbReference>
<evidence type="ECO:0000259" key="5">
    <source>
        <dbReference type="Pfam" id="PF12345"/>
    </source>
</evidence>
<dbReference type="SUPFAM" id="SSF102114">
    <property type="entry name" value="Radical SAM enzymes"/>
    <property type="match status" value="1"/>
</dbReference>
<dbReference type="GO" id="GO:0051536">
    <property type="term" value="F:iron-sulfur cluster binding"/>
    <property type="evidence" value="ECO:0007669"/>
    <property type="project" value="UniProtKB-KW"/>
</dbReference>
<dbReference type="Gene3D" id="3.20.20.70">
    <property type="entry name" value="Aldolase class I"/>
    <property type="match status" value="1"/>
</dbReference>
<keyword evidence="4" id="KW-0411">Iron-sulfur</keyword>
<dbReference type="GO" id="GO:0003824">
    <property type="term" value="F:catalytic activity"/>
    <property type="evidence" value="ECO:0007669"/>
    <property type="project" value="InterPro"/>
</dbReference>
<dbReference type="AlphaFoldDB" id="A0A806KJH2"/>
<dbReference type="NCBIfam" id="TIGR04167">
    <property type="entry name" value="rSAM_SeCys"/>
    <property type="match status" value="1"/>
</dbReference>
<evidence type="ECO:0000256" key="3">
    <source>
        <dbReference type="ARBA" id="ARBA00023004"/>
    </source>
</evidence>
<dbReference type="EMBL" id="JQ844221">
    <property type="protein sequence ID" value="AGS53100.1"/>
    <property type="molecule type" value="Genomic_DNA"/>
</dbReference>
<feature type="domain" description="Arsenosugar biosynthesis radical SAM protein ArsS-like C-terminal" evidence="5">
    <location>
        <begin position="154"/>
        <end position="286"/>
    </location>
</feature>
<evidence type="ECO:0000256" key="1">
    <source>
        <dbReference type="ARBA" id="ARBA00022691"/>
    </source>
</evidence>
<dbReference type="Pfam" id="PF12345">
    <property type="entry name" value="DUF3641"/>
    <property type="match status" value="1"/>
</dbReference>
<dbReference type="InterPro" id="IPR026351">
    <property type="entry name" value="rSAM_ArsS-like"/>
</dbReference>
<name>A0A806KJH2_9BACT</name>
<dbReference type="SFLD" id="SFLDS00029">
    <property type="entry name" value="Radical_SAM"/>
    <property type="match status" value="1"/>
</dbReference>
<dbReference type="InterPro" id="IPR013785">
    <property type="entry name" value="Aldolase_TIM"/>
</dbReference>
<protein>
    <recommendedName>
        <fullName evidence="5">Arsenosugar biosynthesis radical SAM protein ArsS-like C-terminal domain-containing protein</fullName>
    </recommendedName>
</protein>
<keyword evidence="3" id="KW-0408">Iron</keyword>
<dbReference type="CDD" id="cd01335">
    <property type="entry name" value="Radical_SAM"/>
    <property type="match status" value="1"/>
</dbReference>
<organism evidence="6">
    <name type="scientific">uncultured bacterium contig00036</name>
    <dbReference type="NCBI Taxonomy" id="1181524"/>
    <lineage>
        <taxon>Bacteria</taxon>
        <taxon>environmental samples</taxon>
    </lineage>
</organism>
<dbReference type="InterPro" id="IPR024521">
    <property type="entry name" value="ArsS-like_C"/>
</dbReference>
<dbReference type="InterPro" id="IPR007197">
    <property type="entry name" value="rSAM"/>
</dbReference>
<keyword evidence="1" id="KW-0949">S-adenosyl-L-methionine</keyword>
<accession>A0A806KJH2</accession>
<dbReference type="PANTHER" id="PTHR43728">
    <property type="entry name" value="SLR0304 PROTEIN"/>
    <property type="match status" value="1"/>
</dbReference>
<keyword evidence="2" id="KW-0479">Metal-binding</keyword>
<reference evidence="6" key="1">
    <citation type="submission" date="2012-03" db="EMBL/GenBank/DDBJ databases">
        <title>Functional metagenomics reveals considerable lignocellulase gene clusters in the gut microbiome of a wood-feeding higher termite.</title>
        <authorList>
            <person name="Liu N."/>
        </authorList>
    </citation>
    <scope>NUCLEOTIDE SEQUENCE</scope>
</reference>
<evidence type="ECO:0000313" key="6">
    <source>
        <dbReference type="EMBL" id="AGS53100.1"/>
    </source>
</evidence>
<dbReference type="PANTHER" id="PTHR43728:SF1">
    <property type="entry name" value="FE-S OXIDOREDUCTASE"/>
    <property type="match status" value="1"/>
</dbReference>
<evidence type="ECO:0000256" key="2">
    <source>
        <dbReference type="ARBA" id="ARBA00022723"/>
    </source>
</evidence>
<proteinExistence type="predicted"/>
<sequence length="291" mass="32226">MGWLCNLSCKHCHLEAGPHRREIMDKPVMEACLTVLRQGGFATLDITGGAPEMNPHFRWFIREAVGSIGHIIVRTNLVILLEPEYRDLSQLYSELGLEIICSLPHYSADSTDKMRGDSVFSRSINALRLLNGLGYGTEPQLPLNVVFNPDGAFLPACQQSLECDFREHLRHEHGVEFTNLLALTNNPLGRFGGFLQRSGNLANYMDKLYSAFNACTLAAMMCRGQVSVGYDGRLYDCDFNQAANLPLEGGETIFDWQNKPLSARRIRFGQHCYACTTGQGSSCGGAIKVNG</sequence>
<evidence type="ECO:0000256" key="4">
    <source>
        <dbReference type="ARBA" id="ARBA00023014"/>
    </source>
</evidence>
<dbReference type="GO" id="GO:0046872">
    <property type="term" value="F:metal ion binding"/>
    <property type="evidence" value="ECO:0007669"/>
    <property type="project" value="UniProtKB-KW"/>
</dbReference>